<evidence type="ECO:0000313" key="3">
    <source>
        <dbReference type="Proteomes" id="UP000183263"/>
    </source>
</evidence>
<gene>
    <name evidence="2" type="ORF">SAMN05444695_108169</name>
</gene>
<dbReference type="EMBL" id="FNDN01000008">
    <property type="protein sequence ID" value="SDI55172.1"/>
    <property type="molecule type" value="Genomic_DNA"/>
</dbReference>
<accession>A0A1G8LHD3</accession>
<organism evidence="2 3">
    <name type="scientific">Rhodococcus triatomae</name>
    <dbReference type="NCBI Taxonomy" id="300028"/>
    <lineage>
        <taxon>Bacteria</taxon>
        <taxon>Bacillati</taxon>
        <taxon>Actinomycetota</taxon>
        <taxon>Actinomycetes</taxon>
        <taxon>Mycobacteriales</taxon>
        <taxon>Nocardiaceae</taxon>
        <taxon>Rhodococcus</taxon>
    </lineage>
</organism>
<evidence type="ECO:0000313" key="2">
    <source>
        <dbReference type="EMBL" id="SDI55172.1"/>
    </source>
</evidence>
<feature type="domain" description="DUF1707" evidence="1">
    <location>
        <begin position="9"/>
        <end position="61"/>
    </location>
</feature>
<dbReference type="PANTHER" id="PTHR40763">
    <property type="entry name" value="MEMBRANE PROTEIN-RELATED"/>
    <property type="match status" value="1"/>
</dbReference>
<proteinExistence type="predicted"/>
<dbReference type="AlphaFoldDB" id="A0A1G8LHD3"/>
<keyword evidence="3" id="KW-1185">Reference proteome</keyword>
<dbReference type="Pfam" id="PF08044">
    <property type="entry name" value="DUF1707"/>
    <property type="match status" value="1"/>
</dbReference>
<dbReference type="Proteomes" id="UP000183263">
    <property type="component" value="Unassembled WGS sequence"/>
</dbReference>
<sequence length="274" mass="29140">MAHRYPPETRARNADRESTCTRLDSAFGDGQLDEQEYAARTELARTSRTLGDLAVLTEDLQTVDPPAPRPPRALPVLAAAVAVASVVAAVGAYALVRDGGDDRAAADPAEVVAVDVDAIAPIVVAHPSPVTAEGMTLVFERYRDKFGDTVVDEMNLYASGHASLDRALPAEPNRGVSYSYRGGFTRSGQATTSRRIDTPTIDLATIDVAAIARHLDTAPAGLNVPDGTVDHISIETDRDGAAGLRVFVRNDFSESGYLELTPAGELLRSRPFEG</sequence>
<dbReference type="InterPro" id="IPR012551">
    <property type="entry name" value="DUF1707_SHOCT-like"/>
</dbReference>
<dbReference type="RefSeq" id="WP_072740309.1">
    <property type="nucleotide sequence ID" value="NZ_CP048813.1"/>
</dbReference>
<reference evidence="2 3" key="1">
    <citation type="submission" date="2016-10" db="EMBL/GenBank/DDBJ databases">
        <authorList>
            <person name="de Groot N.N."/>
        </authorList>
    </citation>
    <scope>NUCLEOTIDE SEQUENCE [LARGE SCALE GENOMIC DNA]</scope>
    <source>
        <strain evidence="2 3">DSM 44892</strain>
    </source>
</reference>
<dbReference type="PANTHER" id="PTHR40763:SF4">
    <property type="entry name" value="DUF1707 DOMAIN-CONTAINING PROTEIN"/>
    <property type="match status" value="1"/>
</dbReference>
<evidence type="ECO:0000259" key="1">
    <source>
        <dbReference type="Pfam" id="PF08044"/>
    </source>
</evidence>
<dbReference type="OrthoDB" id="4753163at2"/>
<protein>
    <recommendedName>
        <fullName evidence="1">DUF1707 domain-containing protein</fullName>
    </recommendedName>
</protein>
<name>A0A1G8LHD3_9NOCA</name>